<evidence type="ECO:0000256" key="3">
    <source>
        <dbReference type="ARBA" id="ARBA00022898"/>
    </source>
</evidence>
<keyword evidence="3" id="KW-0663">Pyridoxal phosphate</keyword>
<dbReference type="GeneID" id="41320962"/>
<dbReference type="RefSeq" id="WP_015504069.1">
    <property type="nucleotide sequence ID" value="NZ_CP017686.1"/>
</dbReference>
<dbReference type="Pfam" id="PF00266">
    <property type="entry name" value="Aminotran_5"/>
    <property type="match status" value="1"/>
</dbReference>
<dbReference type="PANTHER" id="PTHR21152:SF40">
    <property type="entry name" value="ALANINE--GLYOXYLATE AMINOTRANSFERASE"/>
    <property type="match status" value="1"/>
</dbReference>
<gene>
    <name evidence="5" type="ORF">BKD89_00795</name>
</gene>
<reference evidence="5 6" key="1">
    <citation type="submission" date="2016-10" db="EMBL/GenBank/DDBJ databases">
        <title>Complete genome of the TMA-utilizing, human hosted archaeon Methanomethylophilus alvus Gen. nov, sp. nov., strain Mx-05, derived from a pure culture.</title>
        <authorList>
            <person name="Brugere J.-F."/>
            <person name="Ben Hania W."/>
            <person name="Chaudhary P.P."/>
            <person name="Gaci N."/>
            <person name="Borrel G."/>
            <person name="Cao Van Tuat L."/>
            <person name="Fardeau M.-L."/>
            <person name="Harris H.M.B."/>
            <person name="O'Toole P.W."/>
            <person name="Ollivier B."/>
        </authorList>
    </citation>
    <scope>NUCLEOTIDE SEQUENCE [LARGE SCALE GENOMIC DNA]</scope>
    <source>
        <strain evidence="5 6">Mx-05</strain>
    </source>
</reference>
<organism evidence="5 6">
    <name type="scientific">Methanomethylophilus alvi</name>
    <dbReference type="NCBI Taxonomy" id="1291540"/>
    <lineage>
        <taxon>Archaea</taxon>
        <taxon>Methanobacteriati</taxon>
        <taxon>Thermoplasmatota</taxon>
        <taxon>Thermoplasmata</taxon>
        <taxon>Methanomassiliicoccales</taxon>
        <taxon>Methanomethylophilaceae</taxon>
        <taxon>Methanomethylophilus</taxon>
    </lineage>
</organism>
<dbReference type="InterPro" id="IPR015422">
    <property type="entry name" value="PyrdxlP-dep_Trfase_small"/>
</dbReference>
<accession>A0A3G3IF43</accession>
<dbReference type="InterPro" id="IPR000192">
    <property type="entry name" value="Aminotrans_V_dom"/>
</dbReference>
<dbReference type="InterPro" id="IPR015424">
    <property type="entry name" value="PyrdxlP-dep_Trfase"/>
</dbReference>
<feature type="domain" description="Aminotransferase class V" evidence="4">
    <location>
        <begin position="91"/>
        <end position="319"/>
    </location>
</feature>
<dbReference type="SUPFAM" id="SSF53383">
    <property type="entry name" value="PLP-dependent transferases"/>
    <property type="match status" value="1"/>
</dbReference>
<dbReference type="Gene3D" id="3.90.1150.10">
    <property type="entry name" value="Aspartate Aminotransferase, domain 1"/>
    <property type="match status" value="1"/>
</dbReference>
<evidence type="ECO:0000256" key="1">
    <source>
        <dbReference type="ARBA" id="ARBA00001933"/>
    </source>
</evidence>
<dbReference type="PANTHER" id="PTHR21152">
    <property type="entry name" value="AMINOTRANSFERASE CLASS V"/>
    <property type="match status" value="1"/>
</dbReference>
<sequence length="357" mass="39750">MSRKLFTVGPVNVADDTLKAMDRPMITHRSKEYKQLHADIEEKLHKTLGTDNDIFMVAGSATVLLEGSARNAIAKHSLGLTSGSFGDRSIEVATSNGKQVDVVKVPMGKAVKPADIAGKVTKDIEAVHWVSNESSTGVYCDSVALAKEVRDQNPDSLVMIDAVTSMFAMDLKFKDVQPDSVVFGTQKALALPPGLAFVVVSPELMKKSEKMENKGFYTDYVKLKEKNDENYALTTPPVSLMYGVDYQLDKMLKEGMATRYRRHQEMADMVRKWADERMQGVFPEEGYRSNTIGVIKRGDLDFDKFHSIIKSKGMEISNGYGDIKKSTFRIGHMGDLTKDDIKQLLSVMDEALEEMKQ</sequence>
<dbReference type="Gene3D" id="3.40.640.10">
    <property type="entry name" value="Type I PLP-dependent aspartate aminotransferase-like (Major domain)"/>
    <property type="match status" value="1"/>
</dbReference>
<evidence type="ECO:0000259" key="4">
    <source>
        <dbReference type="Pfam" id="PF00266"/>
    </source>
</evidence>
<dbReference type="InterPro" id="IPR015421">
    <property type="entry name" value="PyrdxlP-dep_Trfase_major"/>
</dbReference>
<comment type="similarity">
    <text evidence="2">Belongs to the class-V pyridoxal-phosphate-dependent aminotransferase family.</text>
</comment>
<name>A0A3G3IF43_9ARCH</name>
<keyword evidence="5" id="KW-0808">Transferase</keyword>
<dbReference type="PIRSF" id="PIRSF000524">
    <property type="entry name" value="SPT"/>
    <property type="match status" value="1"/>
</dbReference>
<evidence type="ECO:0000256" key="2">
    <source>
        <dbReference type="ARBA" id="ARBA00009236"/>
    </source>
</evidence>
<proteinExistence type="inferred from homology"/>
<dbReference type="EMBL" id="CP017686">
    <property type="protein sequence ID" value="AYQ54359.1"/>
    <property type="molecule type" value="Genomic_DNA"/>
</dbReference>
<keyword evidence="5" id="KW-0032">Aminotransferase</keyword>
<dbReference type="AlphaFoldDB" id="A0A3G3IF43"/>
<dbReference type="GO" id="GO:0019265">
    <property type="term" value="P:glycine biosynthetic process, by transamination of glyoxylate"/>
    <property type="evidence" value="ECO:0007669"/>
    <property type="project" value="TreeGrafter"/>
</dbReference>
<dbReference type="Proteomes" id="UP000273278">
    <property type="component" value="Chromosome"/>
</dbReference>
<evidence type="ECO:0000313" key="6">
    <source>
        <dbReference type="Proteomes" id="UP000273278"/>
    </source>
</evidence>
<dbReference type="OMA" id="GSDRVYH"/>
<dbReference type="GO" id="GO:0008453">
    <property type="term" value="F:alanine-glyoxylate transaminase activity"/>
    <property type="evidence" value="ECO:0007669"/>
    <property type="project" value="TreeGrafter"/>
</dbReference>
<evidence type="ECO:0000313" key="5">
    <source>
        <dbReference type="EMBL" id="AYQ54359.1"/>
    </source>
</evidence>
<dbReference type="InterPro" id="IPR024169">
    <property type="entry name" value="SP_NH2Trfase/AEP_transaminase"/>
</dbReference>
<comment type="cofactor">
    <cofactor evidence="1">
        <name>pyridoxal 5'-phosphate</name>
        <dbReference type="ChEBI" id="CHEBI:597326"/>
    </cofactor>
</comment>
<dbReference type="GO" id="GO:0004760">
    <property type="term" value="F:L-serine-pyruvate transaminase activity"/>
    <property type="evidence" value="ECO:0007669"/>
    <property type="project" value="TreeGrafter"/>
</dbReference>
<protein>
    <submittedName>
        <fullName evidence="5">Aminotransferase</fullName>
    </submittedName>
</protein>